<feature type="compositionally biased region" description="Polar residues" evidence="3">
    <location>
        <begin position="986"/>
        <end position="995"/>
    </location>
</feature>
<dbReference type="InterPro" id="IPR002044">
    <property type="entry name" value="CBM20"/>
</dbReference>
<dbReference type="Pfam" id="PF00982">
    <property type="entry name" value="Glyco_transf_20"/>
    <property type="match status" value="1"/>
</dbReference>
<dbReference type="SMART" id="SM01065">
    <property type="entry name" value="CBM_2"/>
    <property type="match status" value="1"/>
</dbReference>
<dbReference type="OrthoDB" id="755951at2759"/>
<feature type="compositionally biased region" description="Basic and acidic residues" evidence="3">
    <location>
        <begin position="1000"/>
        <end position="1015"/>
    </location>
</feature>
<dbReference type="InterPro" id="IPR013784">
    <property type="entry name" value="Carb-bd-like_fold"/>
</dbReference>
<comment type="similarity">
    <text evidence="2">In the C-terminal section; belongs to the trehalose phosphatase family.</text>
</comment>
<evidence type="ECO:0000313" key="6">
    <source>
        <dbReference type="Proteomes" id="UP000654075"/>
    </source>
</evidence>
<dbReference type="Gene3D" id="3.40.50.1000">
    <property type="entry name" value="HAD superfamily/HAD-like"/>
    <property type="match status" value="2"/>
</dbReference>
<dbReference type="InterPro" id="IPR001830">
    <property type="entry name" value="Glyco_trans_20"/>
</dbReference>
<evidence type="ECO:0000259" key="4">
    <source>
        <dbReference type="PROSITE" id="PS51166"/>
    </source>
</evidence>
<feature type="domain" description="CBM20" evidence="4">
    <location>
        <begin position="47"/>
        <end position="157"/>
    </location>
</feature>
<comment type="caution">
    <text evidence="5">The sequence shown here is derived from an EMBL/GenBank/DDBJ whole genome shotgun (WGS) entry which is preliminary data.</text>
</comment>
<dbReference type="SUPFAM" id="SSF49452">
    <property type="entry name" value="Starch-binding domain-like"/>
    <property type="match status" value="1"/>
</dbReference>
<feature type="region of interest" description="Disordered" evidence="3">
    <location>
        <begin position="1123"/>
        <end position="1164"/>
    </location>
</feature>
<dbReference type="InterPro" id="IPR036412">
    <property type="entry name" value="HAD-like_sf"/>
</dbReference>
<accession>A0A813H177</accession>
<dbReference type="InterPro" id="IPR013783">
    <property type="entry name" value="Ig-like_fold"/>
</dbReference>
<feature type="compositionally biased region" description="Low complexity" evidence="3">
    <location>
        <begin position="1137"/>
        <end position="1164"/>
    </location>
</feature>
<protein>
    <recommendedName>
        <fullName evidence="4">CBM20 domain-containing protein</fullName>
    </recommendedName>
</protein>
<dbReference type="GO" id="GO:0005829">
    <property type="term" value="C:cytosol"/>
    <property type="evidence" value="ECO:0007669"/>
    <property type="project" value="TreeGrafter"/>
</dbReference>
<dbReference type="Gene3D" id="2.60.40.10">
    <property type="entry name" value="Immunoglobulins"/>
    <property type="match status" value="1"/>
</dbReference>
<dbReference type="SUPFAM" id="SSF53756">
    <property type="entry name" value="UDP-Glycosyltransferase/glycogen phosphorylase"/>
    <property type="match status" value="1"/>
</dbReference>
<dbReference type="SUPFAM" id="SSF56784">
    <property type="entry name" value="HAD-like"/>
    <property type="match status" value="1"/>
</dbReference>
<dbReference type="Gene3D" id="3.30.70.1020">
    <property type="entry name" value="Trehalose-6-phosphate phosphatase related protein, domain 2"/>
    <property type="match status" value="1"/>
</dbReference>
<evidence type="ECO:0000256" key="2">
    <source>
        <dbReference type="ARBA" id="ARBA00006330"/>
    </source>
</evidence>
<dbReference type="OMA" id="TSWDKRR"/>
<dbReference type="CDD" id="cd01627">
    <property type="entry name" value="HAD_TPP"/>
    <property type="match status" value="1"/>
</dbReference>
<dbReference type="GO" id="GO:0004805">
    <property type="term" value="F:trehalose-phosphatase activity"/>
    <property type="evidence" value="ECO:0007669"/>
    <property type="project" value="TreeGrafter"/>
</dbReference>
<keyword evidence="6" id="KW-1185">Reference proteome</keyword>
<proteinExistence type="inferred from homology"/>
<dbReference type="InterPro" id="IPR003337">
    <property type="entry name" value="Trehalose_PPase"/>
</dbReference>
<dbReference type="Pfam" id="PF02358">
    <property type="entry name" value="Trehalose_PPase"/>
    <property type="match status" value="1"/>
</dbReference>
<dbReference type="Proteomes" id="UP000654075">
    <property type="component" value="Unassembled WGS sequence"/>
</dbReference>
<dbReference type="EMBL" id="CAJNNV010030123">
    <property type="protein sequence ID" value="CAE8631406.1"/>
    <property type="molecule type" value="Genomic_DNA"/>
</dbReference>
<feature type="compositionally biased region" description="Gly residues" evidence="3">
    <location>
        <begin position="1031"/>
        <end position="1043"/>
    </location>
</feature>
<dbReference type="CDD" id="cd03788">
    <property type="entry name" value="GT20_TPS"/>
    <property type="match status" value="1"/>
</dbReference>
<dbReference type="GO" id="GO:2001070">
    <property type="term" value="F:starch binding"/>
    <property type="evidence" value="ECO:0007669"/>
    <property type="project" value="InterPro"/>
</dbReference>
<dbReference type="AlphaFoldDB" id="A0A813H177"/>
<dbReference type="CDD" id="cd05467">
    <property type="entry name" value="CBM20"/>
    <property type="match status" value="1"/>
</dbReference>
<dbReference type="NCBIfam" id="TIGR00685">
    <property type="entry name" value="T6PP"/>
    <property type="match status" value="1"/>
</dbReference>
<name>A0A813H177_POLGL</name>
<dbReference type="InterPro" id="IPR023214">
    <property type="entry name" value="HAD_sf"/>
</dbReference>
<comment type="similarity">
    <text evidence="1">In the N-terminal section; belongs to the glycosyltransferase 20 family.</text>
</comment>
<dbReference type="PROSITE" id="PS51166">
    <property type="entry name" value="CBM20"/>
    <property type="match status" value="1"/>
</dbReference>
<feature type="region of interest" description="Disordered" evidence="3">
    <location>
        <begin position="1066"/>
        <end position="1087"/>
    </location>
</feature>
<sequence>QKHCVQLPCQLQPMASSSSQGISGRKPPPRGPSHLAVDVKAIRGSTAPLAVETKVYFHMSYSDVLFGETVRVVGNHPSLGSWDTTKGIVLQTNEDIFPVWVSRDPAFVGLHSKVEYKYVVCHSDGQHKAWEAREENRTFVASGTEMTIEDDNGLYREKMGTEEEEQNDRKEGEDFALKVRSPMVRQMDKEQKLAFVRGLEEDIEINTTDTIFMLAYQLPVNVFKDSHGVWKIDEKAPNDGRNFAWAPLLQDLRKKTSLKVVCVGWPGVHVDSGREKAQIEKALAAHDCIPVFPPRKEFDKFIEFSLEFLWPVFHDVMSGFQSVKPMPFNDQGWAAFQHINNIYANVVVTHTHGNDLIWIHDYHMIMTPTFISRKLHKANIGFFLHTPFPSSDSFKSLPIREELLSGMLCADQLGFQFFAYARNFLVSCKRIYGLDPTYRAGGFMGLEYNGRTVMVKVGHFVYPYKDSELVVRTDIVAKKAAEVKSIFEGKRLFVSMDRCDGLSGLLPKFRAFKQFLHEHPEYKGKVALVQYCFGSLGGYSSKTKLVEALREQADAFLQLDQNGVLTVVDKEGRGKDESCDIYLRIEKIDRVDRLALFRASNVLLDTSVKNGLNLMPFEFITAHYDDVAQHSVAIVSEFSGCSRVLKGSIKVNPWNTTEIVTACERALAMDDDERKERAETDFLYVSENSPMEWFEDFLTDLRRSRKKDDLRIESIGFGARVRQVCVGQNFQKLPINAVLQSYRNSKNRVFFFDNEGTLAADKRHLVREYGAPKGDVSDLKSHGSAPDEHVLKCLRILCSDSRNTVVILSGRNREMLEEWFGSVQKIGLAAERGFYYRLPITTGDKWHCMVQQPDYTWKTHAFEIMRQFVKRTQGSFIENKGSALVWQYRDADPHFGAWQAKELSGHLKELLVEQSFDVEVVEGKGYVEVKLRGINKGVTVTKSLARVAQAVGEVDFVLCIGDDRSDEDMFEAVNLVLDPSEEVNAEDSSQRSTTDGEGESDSHSDRDRTQPDSRLSKGVSADGLLSPSGVAGSGLGARKGGGFPSKSSSGKLGSFGGDLSSFGGGGGGGDLSSLSEDKATASSSSQRRFWTCTVGRKPSAAKFYLDDTDEVSELLASLRQKTEMRAKEMPPNYNTWSGGDLSGRSGRSPGSMPGLSSLSFGSDR</sequence>
<dbReference type="PANTHER" id="PTHR10788:SF94">
    <property type="entry name" value="ALPHA,ALPHA-TREHALOSE-PHOSPHATE SYNTHASE [UDP-FORMING] 5"/>
    <property type="match status" value="1"/>
</dbReference>
<evidence type="ECO:0000256" key="3">
    <source>
        <dbReference type="SAM" id="MobiDB-lite"/>
    </source>
</evidence>
<dbReference type="PANTHER" id="PTHR10788">
    <property type="entry name" value="TREHALOSE-6-PHOSPHATE SYNTHASE"/>
    <property type="match status" value="1"/>
</dbReference>
<evidence type="ECO:0000256" key="1">
    <source>
        <dbReference type="ARBA" id="ARBA00005409"/>
    </source>
</evidence>
<dbReference type="InterPro" id="IPR006379">
    <property type="entry name" value="HAD-SF_hydro_IIB"/>
</dbReference>
<organism evidence="5 6">
    <name type="scientific">Polarella glacialis</name>
    <name type="common">Dinoflagellate</name>
    <dbReference type="NCBI Taxonomy" id="89957"/>
    <lineage>
        <taxon>Eukaryota</taxon>
        <taxon>Sar</taxon>
        <taxon>Alveolata</taxon>
        <taxon>Dinophyceae</taxon>
        <taxon>Suessiales</taxon>
        <taxon>Suessiaceae</taxon>
        <taxon>Polarella</taxon>
    </lineage>
</organism>
<feature type="non-terminal residue" evidence="5">
    <location>
        <position position="1"/>
    </location>
</feature>
<dbReference type="NCBIfam" id="TIGR01484">
    <property type="entry name" value="HAD-SF-IIB"/>
    <property type="match status" value="1"/>
</dbReference>
<gene>
    <name evidence="5" type="ORF">PGLA1383_LOCUS47510</name>
</gene>
<dbReference type="GO" id="GO:0005992">
    <property type="term" value="P:trehalose biosynthetic process"/>
    <property type="evidence" value="ECO:0007669"/>
    <property type="project" value="InterPro"/>
</dbReference>
<reference evidence="5" key="1">
    <citation type="submission" date="2021-02" db="EMBL/GenBank/DDBJ databases">
        <authorList>
            <person name="Dougan E. K."/>
            <person name="Rhodes N."/>
            <person name="Thang M."/>
            <person name="Chan C."/>
        </authorList>
    </citation>
    <scope>NUCLEOTIDE SEQUENCE</scope>
</reference>
<evidence type="ECO:0000313" key="5">
    <source>
        <dbReference type="EMBL" id="CAE8631406.1"/>
    </source>
</evidence>
<feature type="region of interest" description="Disordered" evidence="3">
    <location>
        <begin position="976"/>
        <end position="1049"/>
    </location>
</feature>
<dbReference type="Pfam" id="PF00686">
    <property type="entry name" value="CBM_20"/>
    <property type="match status" value="1"/>
</dbReference>
<dbReference type="FunFam" id="3.40.50.1000:FF:000052">
    <property type="entry name" value="Alpha,alpha-trehalose-phosphate synthase [UDP-forming] 6"/>
    <property type="match status" value="1"/>
</dbReference>
<dbReference type="Gene3D" id="3.40.50.2000">
    <property type="entry name" value="Glycogen Phosphorylase B"/>
    <property type="match status" value="2"/>
</dbReference>